<sequence length="193" mass="22250">MVRTHERCFELVDGKGERDLFALPDTTSNIARLVGQRDANGNRITISYNLRQLPERVEDSAGRGYLLAFEDHRGYPRLRSIVMQPAEPESDTELLVSYEYDASGNLSKVSNGKGDVMRQFVYRNHVMVEHSQPGGVVSRYEYDEYAASGKVTRNWVNDGRSWSLRYLEQETVVTDNLGREERYRFDAKQRYIG</sequence>
<proteinExistence type="predicted"/>
<dbReference type="Proteomes" id="UP000610594">
    <property type="component" value="Unassembled WGS sequence"/>
</dbReference>
<reference evidence="1 2" key="1">
    <citation type="submission" date="2019-10" db="EMBL/GenBank/DDBJ databases">
        <title>Taxonomy of Antarctic Massilia spp.: description of Massilia rubra sp. nov., Massilia aquatica sp. nov., Massilia mucilaginosa sp. nov., Massilia frigida sp. nov. isolated from streams, lakes and regoliths.</title>
        <authorList>
            <person name="Holochova P."/>
            <person name="Sedlacek I."/>
            <person name="Kralova S."/>
            <person name="Maslanova I."/>
            <person name="Busse H.-J."/>
            <person name="Stankova E."/>
            <person name="Vrbovska V."/>
            <person name="Kovarovic V."/>
            <person name="Bartak M."/>
            <person name="Svec P."/>
            <person name="Pantucek R."/>
        </authorList>
    </citation>
    <scope>NUCLEOTIDE SEQUENCE [LARGE SCALE GENOMIC DNA]</scope>
    <source>
        <strain evidence="1 2">CCM 8694</strain>
    </source>
</reference>
<evidence type="ECO:0008006" key="3">
    <source>
        <dbReference type="Google" id="ProtNLM"/>
    </source>
</evidence>
<name>A0ABX0N3T5_9BURK</name>
<evidence type="ECO:0000313" key="2">
    <source>
        <dbReference type="Proteomes" id="UP000610594"/>
    </source>
</evidence>
<comment type="caution">
    <text evidence="1">The sequence shown here is derived from an EMBL/GenBank/DDBJ whole genome shotgun (WGS) entry which is preliminary data.</text>
</comment>
<protein>
    <recommendedName>
        <fullName evidence="3">Sugar-binding protein</fullName>
    </recommendedName>
</protein>
<keyword evidence="2" id="KW-1185">Reference proteome</keyword>
<gene>
    <name evidence="1" type="ORF">F1735_33130</name>
</gene>
<dbReference type="EMBL" id="WHJF01000242">
    <property type="protein sequence ID" value="NHZ67053.1"/>
    <property type="molecule type" value="Genomic_DNA"/>
</dbReference>
<feature type="non-terminal residue" evidence="1">
    <location>
        <position position="193"/>
    </location>
</feature>
<organism evidence="1 2">
    <name type="scientific">Massilia genomosp. 1</name>
    <dbReference type="NCBI Taxonomy" id="2609280"/>
    <lineage>
        <taxon>Bacteria</taxon>
        <taxon>Pseudomonadati</taxon>
        <taxon>Pseudomonadota</taxon>
        <taxon>Betaproteobacteria</taxon>
        <taxon>Burkholderiales</taxon>
        <taxon>Oxalobacteraceae</taxon>
        <taxon>Telluria group</taxon>
        <taxon>Massilia</taxon>
    </lineage>
</organism>
<dbReference type="Gene3D" id="2.180.10.10">
    <property type="entry name" value="RHS repeat-associated core"/>
    <property type="match status" value="1"/>
</dbReference>
<accession>A0ABX0N3T5</accession>
<evidence type="ECO:0000313" key="1">
    <source>
        <dbReference type="EMBL" id="NHZ67053.1"/>
    </source>
</evidence>